<feature type="region of interest" description="Disordered" evidence="7">
    <location>
        <begin position="733"/>
        <end position="785"/>
    </location>
</feature>
<evidence type="ECO:0000256" key="7">
    <source>
        <dbReference type="SAM" id="MobiDB-lite"/>
    </source>
</evidence>
<dbReference type="InterPro" id="IPR036859">
    <property type="entry name" value="CAP-Gly_dom_sf"/>
</dbReference>
<feature type="region of interest" description="Disordered" evidence="7">
    <location>
        <begin position="411"/>
        <end position="467"/>
    </location>
</feature>
<evidence type="ECO:0000256" key="6">
    <source>
        <dbReference type="ARBA" id="ARBA00023186"/>
    </source>
</evidence>
<evidence type="ECO:0000256" key="1">
    <source>
        <dbReference type="ARBA" id="ARBA00004496"/>
    </source>
</evidence>
<proteinExistence type="inferred from homology"/>
<dbReference type="PROSITE" id="PS50245">
    <property type="entry name" value="CAP_GLY_2"/>
    <property type="match status" value="1"/>
</dbReference>
<gene>
    <name evidence="9" type="ORF">FCC1311_104482</name>
</gene>
<dbReference type="InterPro" id="IPR000938">
    <property type="entry name" value="CAP-Gly_domain"/>
</dbReference>
<feature type="domain" description="CAP-Gly" evidence="8">
    <location>
        <begin position="29"/>
        <end position="78"/>
    </location>
</feature>
<dbReference type="GO" id="GO:0005737">
    <property type="term" value="C:cytoplasm"/>
    <property type="evidence" value="ECO:0007669"/>
    <property type="project" value="UniProtKB-SubCell"/>
</dbReference>
<comment type="caution">
    <text evidence="9">The sequence shown here is derived from an EMBL/GenBank/DDBJ whole genome shotgun (WGS) entry which is preliminary data.</text>
</comment>
<comment type="subcellular location">
    <subcellularLocation>
        <location evidence="1">Cytoplasm</location>
    </subcellularLocation>
</comment>
<dbReference type="InParanoid" id="A0A2R5H1J9"/>
<dbReference type="InterPro" id="IPR001611">
    <property type="entry name" value="Leu-rich_rpt"/>
</dbReference>
<dbReference type="SUPFAM" id="SSF52047">
    <property type="entry name" value="RNI-like"/>
    <property type="match status" value="1"/>
</dbReference>
<accession>A0A2R5H1J9</accession>
<keyword evidence="10" id="KW-1185">Reference proteome</keyword>
<dbReference type="InterPro" id="IPR032675">
    <property type="entry name" value="LRR_dom_sf"/>
</dbReference>
<evidence type="ECO:0000313" key="10">
    <source>
        <dbReference type="Proteomes" id="UP000241890"/>
    </source>
</evidence>
<sequence length="785" mass="85765">MAANRFEVGDVVVDEEGYRGSVRYVGPVATAKKKDATWIGVEWADAGRGKHDGSVKEKTTGEETRYFSCPQGQGSFVKPQFLRVGVAFEDALMARYEPEAAVRVGEGVEGEAGPRRRNGEAVEIEAVGMDQIRGKQQIHKLREVSLSSCVVVSAGQPGWISEHCPHIKELDLADNLIDSWKTVGLIASQLPGLEHLSLARNRLATGLPINPIEPLPAPLKIPFAALRVLVLNRTGTTFSQVQRLDEEGVIPALEELVLGDNDLDTLDPLANVKSDTVSHQRGSYAEWAKEQIKLADRSGFTPESFAKGFASLRKIDISRNKLATWSEVWRLSRLPALRHINVSDNPIDEIFFDLPAMAALADPADAPQPSGPAVEAGDGASARRNPGKENEMQQSRLKAAEAFRRKLDGLETNQTEDADQEQSCCGADAEGDCAADTNETDSPSSPNDGGEAEHKADEDADTKKKPSRFVNELDIVMSNGMVIPMQEKRERARYTEARLFKGSGTQGGSQPFRSLETLLLCRTRITSWTSVDALNKFPAIKEARLQGSPLIAAAGNAGAARQTVIARVKGFVRLNGSEVSPRERSDAERLYLKRVAAALTSLSGPERDAKLAEHPRYDELVAEHGDPTEAARRAKAAQEADGSLASNSAKVTISSFDPRTCTAPPVTKRLLLSMSVKELKLLCQRLFKVDVDLQKLFYREKSKDFGHPVALDEDGMAIVDFGVKAGGEIIMEARDPEKEKADADKRAAQESQRMKDQETRAAREAAIKREEIERQKQSLLSSSTD</sequence>
<dbReference type="OrthoDB" id="5273213at2759"/>
<feature type="compositionally biased region" description="Low complexity" evidence="7">
    <location>
        <begin position="424"/>
        <end position="436"/>
    </location>
</feature>
<comment type="similarity">
    <text evidence="2">Belongs to the TBCE family.</text>
</comment>
<feature type="compositionally biased region" description="Basic and acidic residues" evidence="7">
    <location>
        <begin position="733"/>
        <end position="776"/>
    </location>
</feature>
<name>A0A2R5H1J9_9STRA</name>
<dbReference type="EMBL" id="BEYU01000184">
    <property type="protein sequence ID" value="GBG34224.1"/>
    <property type="molecule type" value="Genomic_DNA"/>
</dbReference>
<dbReference type="SUPFAM" id="SSF54236">
    <property type="entry name" value="Ubiquitin-like"/>
    <property type="match status" value="1"/>
</dbReference>
<dbReference type="InterPro" id="IPR029071">
    <property type="entry name" value="Ubiquitin-like_domsf"/>
</dbReference>
<evidence type="ECO:0000256" key="5">
    <source>
        <dbReference type="ARBA" id="ARBA00022737"/>
    </source>
</evidence>
<feature type="region of interest" description="Disordered" evidence="7">
    <location>
        <begin position="362"/>
        <end position="396"/>
    </location>
</feature>
<dbReference type="PANTHER" id="PTHR15454">
    <property type="entry name" value="NISCHARIN RELATED"/>
    <property type="match status" value="1"/>
</dbReference>
<dbReference type="InterPro" id="IPR044079">
    <property type="entry name" value="Ubl_TBCE"/>
</dbReference>
<organism evidence="9 10">
    <name type="scientific">Hondaea fermentalgiana</name>
    <dbReference type="NCBI Taxonomy" id="2315210"/>
    <lineage>
        <taxon>Eukaryota</taxon>
        <taxon>Sar</taxon>
        <taxon>Stramenopiles</taxon>
        <taxon>Bigyra</taxon>
        <taxon>Labyrinthulomycetes</taxon>
        <taxon>Thraustochytrida</taxon>
        <taxon>Thraustochytriidae</taxon>
        <taxon>Hondaea</taxon>
    </lineage>
</organism>
<dbReference type="SMART" id="SM01052">
    <property type="entry name" value="CAP_GLY"/>
    <property type="match status" value="1"/>
</dbReference>
<evidence type="ECO:0000259" key="8">
    <source>
        <dbReference type="PROSITE" id="PS50245"/>
    </source>
</evidence>
<reference evidence="9 10" key="1">
    <citation type="submission" date="2017-12" db="EMBL/GenBank/DDBJ databases">
        <title>Sequencing, de novo assembly and annotation of complete genome of a new Thraustochytrid species, strain FCC1311.</title>
        <authorList>
            <person name="Sedici K."/>
            <person name="Godart F."/>
            <person name="Aiese Cigliano R."/>
            <person name="Sanseverino W."/>
            <person name="Barakat M."/>
            <person name="Ortet P."/>
            <person name="Marechal E."/>
            <person name="Cagnac O."/>
            <person name="Amato A."/>
        </authorList>
    </citation>
    <scope>NUCLEOTIDE SEQUENCE [LARGE SCALE GENOMIC DNA]</scope>
</reference>
<keyword evidence="3" id="KW-0963">Cytoplasm</keyword>
<keyword evidence="4" id="KW-0433">Leucine-rich repeat</keyword>
<dbReference type="SUPFAM" id="SSF52058">
    <property type="entry name" value="L domain-like"/>
    <property type="match status" value="1"/>
</dbReference>
<evidence type="ECO:0000256" key="3">
    <source>
        <dbReference type="ARBA" id="ARBA00022490"/>
    </source>
</evidence>
<feature type="compositionally biased region" description="Basic and acidic residues" evidence="7">
    <location>
        <begin position="451"/>
        <end position="464"/>
    </location>
</feature>
<dbReference type="SUPFAM" id="SSF74924">
    <property type="entry name" value="Cap-Gly domain"/>
    <property type="match status" value="1"/>
</dbReference>
<dbReference type="Pfam" id="PF01302">
    <property type="entry name" value="CAP_GLY"/>
    <property type="match status" value="1"/>
</dbReference>
<dbReference type="Gene3D" id="3.10.20.90">
    <property type="entry name" value="Phosphatidylinositol 3-kinase Catalytic Subunit, Chain A, domain 1"/>
    <property type="match status" value="1"/>
</dbReference>
<dbReference type="Proteomes" id="UP000241890">
    <property type="component" value="Unassembled WGS sequence"/>
</dbReference>
<evidence type="ECO:0000256" key="4">
    <source>
        <dbReference type="ARBA" id="ARBA00022614"/>
    </source>
</evidence>
<evidence type="ECO:0000256" key="2">
    <source>
        <dbReference type="ARBA" id="ARBA00006286"/>
    </source>
</evidence>
<keyword evidence="5" id="KW-0677">Repeat</keyword>
<dbReference type="Gene3D" id="3.80.10.10">
    <property type="entry name" value="Ribonuclease Inhibitor"/>
    <property type="match status" value="3"/>
</dbReference>
<evidence type="ECO:0000313" key="9">
    <source>
        <dbReference type="EMBL" id="GBG34224.1"/>
    </source>
</evidence>
<keyword evidence="6" id="KW-0143">Chaperone</keyword>
<dbReference type="AlphaFoldDB" id="A0A2R5H1J9"/>
<dbReference type="Gene3D" id="2.30.30.190">
    <property type="entry name" value="CAP Gly-rich-like domain"/>
    <property type="match status" value="1"/>
</dbReference>
<dbReference type="CDD" id="cd17044">
    <property type="entry name" value="Ubl_TBCE"/>
    <property type="match status" value="1"/>
</dbReference>
<dbReference type="Pfam" id="PF13516">
    <property type="entry name" value="LRR_6"/>
    <property type="match status" value="1"/>
</dbReference>
<protein>
    <submittedName>
        <fullName evidence="9">Tubulin-specific chaperone E</fullName>
    </submittedName>
</protein>